<dbReference type="SUPFAM" id="SSF51011">
    <property type="entry name" value="Glycosyl hydrolase domain"/>
    <property type="match status" value="1"/>
</dbReference>
<evidence type="ECO:0000256" key="2">
    <source>
        <dbReference type="ARBA" id="ARBA00004833"/>
    </source>
</evidence>
<dbReference type="OrthoDB" id="1334205at2759"/>
<keyword evidence="16" id="KW-1185">Reference proteome</keyword>
<dbReference type="InterPro" id="IPR048395">
    <property type="entry name" value="Glyco_hydro_31_C"/>
</dbReference>
<evidence type="ECO:0000256" key="3">
    <source>
        <dbReference type="ARBA" id="ARBA00007806"/>
    </source>
</evidence>
<keyword evidence="6" id="KW-0256">Endoplasmic reticulum</keyword>
<dbReference type="Proteomes" id="UP000253472">
    <property type="component" value="Unassembled WGS sequence"/>
</dbReference>
<reference evidence="15 16" key="1">
    <citation type="submission" date="2018-06" db="EMBL/GenBank/DDBJ databases">
        <title>Whole genome sequencing of Candida tropicalis (genome annotated by CSBL at Korea University).</title>
        <authorList>
            <person name="Ahn J."/>
        </authorList>
    </citation>
    <scope>NUCLEOTIDE SEQUENCE [LARGE SCALE GENOMIC DNA]</scope>
    <source>
        <strain evidence="15 16">ATCC 20962</strain>
    </source>
</reference>
<dbReference type="Gene3D" id="2.60.40.1180">
    <property type="entry name" value="Golgi alpha-mannosidase II"/>
    <property type="match status" value="2"/>
</dbReference>
<evidence type="ECO:0000256" key="7">
    <source>
        <dbReference type="ARBA" id="ARBA00023180"/>
    </source>
</evidence>
<dbReference type="InterPro" id="IPR013780">
    <property type="entry name" value="Glyco_hydro_b"/>
</dbReference>
<dbReference type="AlphaFoldDB" id="A0A367YIE1"/>
<keyword evidence="5 10" id="KW-0378">Hydrolase</keyword>
<gene>
    <name evidence="15" type="primary">ROT2</name>
    <name evidence="15" type="ORF">Cantr_00984</name>
</gene>
<feature type="domain" description="Glycoside hydrolase family 31 N-terminal" evidence="13">
    <location>
        <begin position="79"/>
        <end position="293"/>
    </location>
</feature>
<evidence type="ECO:0000256" key="4">
    <source>
        <dbReference type="ARBA" id="ARBA00022729"/>
    </source>
</evidence>
<keyword evidence="8 10" id="KW-0326">Glycosidase</keyword>
<dbReference type="InterPro" id="IPR017853">
    <property type="entry name" value="GH"/>
</dbReference>
<dbReference type="Gene3D" id="3.20.20.80">
    <property type="entry name" value="Glycosidases"/>
    <property type="match status" value="2"/>
</dbReference>
<dbReference type="Pfam" id="PF01055">
    <property type="entry name" value="Glyco_hydro_31_2nd"/>
    <property type="match status" value="1"/>
</dbReference>
<dbReference type="Gene3D" id="2.60.40.1760">
    <property type="entry name" value="glycosyl hydrolase (family 31)"/>
    <property type="match status" value="1"/>
</dbReference>
<dbReference type="PANTHER" id="PTHR22762:SF54">
    <property type="entry name" value="BCDNA.GH04962"/>
    <property type="match status" value="1"/>
</dbReference>
<dbReference type="Pfam" id="PF21365">
    <property type="entry name" value="Glyco_hydro_31_3rd"/>
    <property type="match status" value="1"/>
</dbReference>
<organism evidence="15 16">
    <name type="scientific">Candida viswanathii</name>
    <dbReference type="NCBI Taxonomy" id="5486"/>
    <lineage>
        <taxon>Eukaryota</taxon>
        <taxon>Fungi</taxon>
        <taxon>Dikarya</taxon>
        <taxon>Ascomycota</taxon>
        <taxon>Saccharomycotina</taxon>
        <taxon>Pichiomycetes</taxon>
        <taxon>Debaryomycetaceae</taxon>
        <taxon>Candida/Lodderomyces clade</taxon>
        <taxon>Candida</taxon>
    </lineage>
</organism>
<dbReference type="InterPro" id="IPR011013">
    <property type="entry name" value="Gal_mutarotase_sf_dom"/>
</dbReference>
<evidence type="ECO:0000256" key="6">
    <source>
        <dbReference type="ARBA" id="ARBA00022824"/>
    </source>
</evidence>
<comment type="pathway">
    <text evidence="2">Glycan metabolism; N-glycan metabolism.</text>
</comment>
<dbReference type="SUPFAM" id="SSF74650">
    <property type="entry name" value="Galactose mutarotase-like"/>
    <property type="match status" value="1"/>
</dbReference>
<accession>A0A367YIE1</accession>
<dbReference type="InterPro" id="IPR000322">
    <property type="entry name" value="Glyco_hydro_31_TIM"/>
</dbReference>
<dbReference type="GO" id="GO:0030246">
    <property type="term" value="F:carbohydrate binding"/>
    <property type="evidence" value="ECO:0007669"/>
    <property type="project" value="InterPro"/>
</dbReference>
<dbReference type="GO" id="GO:0090599">
    <property type="term" value="F:alpha-glucosidase activity"/>
    <property type="evidence" value="ECO:0007669"/>
    <property type="project" value="TreeGrafter"/>
</dbReference>
<comment type="caution">
    <text evidence="15">The sequence shown here is derived from an EMBL/GenBank/DDBJ whole genome shotgun (WGS) entry which is preliminary data.</text>
</comment>
<dbReference type="GO" id="GO:0017177">
    <property type="term" value="C:glucosidase II complex"/>
    <property type="evidence" value="ECO:0007669"/>
    <property type="project" value="TreeGrafter"/>
</dbReference>
<evidence type="ECO:0000313" key="15">
    <source>
        <dbReference type="EMBL" id="RCK64791.1"/>
    </source>
</evidence>
<dbReference type="EMBL" id="QLNQ01000021">
    <property type="protein sequence ID" value="RCK64791.1"/>
    <property type="molecule type" value="Genomic_DNA"/>
</dbReference>
<evidence type="ECO:0000259" key="13">
    <source>
        <dbReference type="Pfam" id="PF13802"/>
    </source>
</evidence>
<protein>
    <recommendedName>
        <fullName evidence="9">Glucosidase II subunit alpha</fullName>
    </recommendedName>
</protein>
<dbReference type="GO" id="GO:0005975">
    <property type="term" value="P:carbohydrate metabolic process"/>
    <property type="evidence" value="ECO:0007669"/>
    <property type="project" value="InterPro"/>
</dbReference>
<feature type="signal peptide" evidence="11">
    <location>
        <begin position="1"/>
        <end position="15"/>
    </location>
</feature>
<dbReference type="CDD" id="cd14752">
    <property type="entry name" value="GH31_N"/>
    <property type="match status" value="1"/>
</dbReference>
<comment type="similarity">
    <text evidence="3 10">Belongs to the glycosyl hydrolase 31 family.</text>
</comment>
<dbReference type="GO" id="GO:0006491">
    <property type="term" value="P:N-glycan processing"/>
    <property type="evidence" value="ECO:0007669"/>
    <property type="project" value="TreeGrafter"/>
</dbReference>
<evidence type="ECO:0000259" key="12">
    <source>
        <dbReference type="Pfam" id="PF01055"/>
    </source>
</evidence>
<keyword evidence="7" id="KW-0325">Glycoprotein</keyword>
<evidence type="ECO:0000256" key="1">
    <source>
        <dbReference type="ARBA" id="ARBA00004240"/>
    </source>
</evidence>
<dbReference type="SUPFAM" id="SSF51445">
    <property type="entry name" value="(Trans)glycosidases"/>
    <property type="match status" value="1"/>
</dbReference>
<evidence type="ECO:0000256" key="8">
    <source>
        <dbReference type="ARBA" id="ARBA00023295"/>
    </source>
</evidence>
<evidence type="ECO:0000256" key="11">
    <source>
        <dbReference type="SAM" id="SignalP"/>
    </source>
</evidence>
<dbReference type="InterPro" id="IPR025887">
    <property type="entry name" value="Glyco_hydro_31_N_dom"/>
</dbReference>
<dbReference type="CDD" id="cd06603">
    <property type="entry name" value="GH31_GANC_GANAB_alpha"/>
    <property type="match status" value="1"/>
</dbReference>
<evidence type="ECO:0000256" key="5">
    <source>
        <dbReference type="ARBA" id="ARBA00022801"/>
    </source>
</evidence>
<dbReference type="STRING" id="5486.A0A367YIE1"/>
<feature type="chain" id="PRO_5017025260" description="Glucosidase II subunit alpha" evidence="11">
    <location>
        <begin position="16"/>
        <end position="853"/>
    </location>
</feature>
<evidence type="ECO:0000256" key="9">
    <source>
        <dbReference type="ARBA" id="ARBA00042895"/>
    </source>
</evidence>
<keyword evidence="4 11" id="KW-0732">Signal</keyword>
<name>A0A367YIE1_9ASCO</name>
<evidence type="ECO:0000256" key="10">
    <source>
        <dbReference type="RuleBase" id="RU361185"/>
    </source>
</evidence>
<dbReference type="PANTHER" id="PTHR22762">
    <property type="entry name" value="ALPHA-GLUCOSIDASE"/>
    <property type="match status" value="1"/>
</dbReference>
<evidence type="ECO:0000259" key="14">
    <source>
        <dbReference type="Pfam" id="PF21365"/>
    </source>
</evidence>
<feature type="domain" description="Glycosyl hydrolase family 31 C-terminal" evidence="14">
    <location>
        <begin position="664"/>
        <end position="758"/>
    </location>
</feature>
<sequence length="853" mass="98156">MKVLAILLLITTVAAVKEYLFKTCDQSGFCHRNRHYAKEVSQAENFQSPYRVESLNVGAEGTVNGVILKELANKTVKLPFEISIVEDNFRFRLNEERHVQLEHVNPNRFNETEKWAFRPGVSKSDATVKENKDRLEVEYGNHGVILQFHPIVFTFKYKGKEQLKVNAHQFLNVEHHRYEEEDDLLPQESSFDMFHDSFPDSKLDSLPLGPESVAVDFSLLGFTHLYGIPEHSDSLLLKDTTDKEPYRLYNVDIFEYEIDSRLPMYGSIPFLVAVKPEASVGIFWVNAADTYVDIHRAKDSTVHWILENGELDFIVIIEDTPADVTKQYGRVTGFVQLPDLFSLGYHQCRWNYNDEKDVLEVNAKFDEFEIPYDTIWLDIEYTDNKKYFTWDKENFPNPERMVKELGRTGRHLVTIIDPHIKTGYDVSNDIIKRGIEVKNPKDETYYGHCWPGESVWVDPFNLETQLFWDKKHQKFMVGPNMHIWNDMNEPSVFNGPETSAPKDVLHYNGFEHRSVHNIYGLAFHETTYSSLRDLNQERPFILTRSFFAGSQRTAAMWTGDNQATWRHMASSLPMMLTSNVVSFPFCGADVGGFFGDVGDELALRWYQLGLFYGFFRAHGHIDTKRREPYLFPSPYREHITEAIRLRYKLLPVIYTEFAKSSTLGQAVLKPLWYEYPTESELFGSVDDQFTIGDLLVHPITEEGASSVEFTLPKTDIFYYFFSGQLGRGSPASDALYKGGKIPVGLDDIPILLRGGSVIPMKNRYRRSSQLMQNDPYQLVIALDATGSASGQLYVNETIIEFKADTNKVTAEGPLAKIDQITVVDKNNRRVTIKEKLEVPFDVSFEFPLEHDEL</sequence>
<feature type="domain" description="Glycoside hydrolase family 31 TIM barrel" evidence="12">
    <location>
        <begin position="336"/>
        <end position="655"/>
    </location>
</feature>
<dbReference type="Pfam" id="PF13802">
    <property type="entry name" value="Gal_mutarotas_2"/>
    <property type="match status" value="1"/>
</dbReference>
<comment type="subcellular location">
    <subcellularLocation>
        <location evidence="1">Endoplasmic reticulum</location>
    </subcellularLocation>
</comment>
<proteinExistence type="inferred from homology"/>
<evidence type="ECO:0000313" key="16">
    <source>
        <dbReference type="Proteomes" id="UP000253472"/>
    </source>
</evidence>